<protein>
    <submittedName>
        <fullName evidence="2">Uncharacterized protein</fullName>
    </submittedName>
</protein>
<reference evidence="2" key="1">
    <citation type="submission" date="2022-03" db="EMBL/GenBank/DDBJ databases">
        <authorList>
            <person name="Sayadi A."/>
        </authorList>
    </citation>
    <scope>NUCLEOTIDE SEQUENCE</scope>
</reference>
<keyword evidence="3" id="KW-1185">Reference proteome</keyword>
<accession>A0A9P0L7U7</accession>
<proteinExistence type="predicted"/>
<dbReference type="EMBL" id="CAKOFQ010007114">
    <property type="protein sequence ID" value="CAH1991441.1"/>
    <property type="molecule type" value="Genomic_DNA"/>
</dbReference>
<dbReference type="AlphaFoldDB" id="A0A9P0L7U7"/>
<evidence type="ECO:0000313" key="3">
    <source>
        <dbReference type="Proteomes" id="UP001152888"/>
    </source>
</evidence>
<organism evidence="2 3">
    <name type="scientific">Acanthoscelides obtectus</name>
    <name type="common">Bean weevil</name>
    <name type="synonym">Bruchus obtectus</name>
    <dbReference type="NCBI Taxonomy" id="200917"/>
    <lineage>
        <taxon>Eukaryota</taxon>
        <taxon>Metazoa</taxon>
        <taxon>Ecdysozoa</taxon>
        <taxon>Arthropoda</taxon>
        <taxon>Hexapoda</taxon>
        <taxon>Insecta</taxon>
        <taxon>Pterygota</taxon>
        <taxon>Neoptera</taxon>
        <taxon>Endopterygota</taxon>
        <taxon>Coleoptera</taxon>
        <taxon>Polyphaga</taxon>
        <taxon>Cucujiformia</taxon>
        <taxon>Chrysomeloidea</taxon>
        <taxon>Chrysomelidae</taxon>
        <taxon>Bruchinae</taxon>
        <taxon>Bruchini</taxon>
        <taxon>Acanthoscelides</taxon>
    </lineage>
</organism>
<comment type="caution">
    <text evidence="2">The sequence shown here is derived from an EMBL/GenBank/DDBJ whole genome shotgun (WGS) entry which is preliminary data.</text>
</comment>
<feature type="compositionally biased region" description="Acidic residues" evidence="1">
    <location>
        <begin position="81"/>
        <end position="109"/>
    </location>
</feature>
<evidence type="ECO:0000256" key="1">
    <source>
        <dbReference type="SAM" id="MobiDB-lite"/>
    </source>
</evidence>
<sequence>MKDIELQHPCTQFTVFRKGLNIRLRRAEAPDYGAAPSKRIRFGDPDSESTVLKWFNEIVSGSDEGSDSESDFEQSEHDTDSEQDGEETADTYQENEYENTDEDESESADQEVANQASATRKHFYEKNRFKWSSESFISHSRTQKHNTVLRLPTLRGPNEQLGQAAQPSEVFLATGLSYRALADSFRMGFSTVASIVKEVCTAIWEELQPIHLGIPSEQDFVGSVIIINKMSTDWERKVSLRRIKYQ</sequence>
<feature type="compositionally biased region" description="Acidic residues" evidence="1">
    <location>
        <begin position="64"/>
        <end position="73"/>
    </location>
</feature>
<gene>
    <name evidence="2" type="ORF">ACAOBT_LOCUS20267</name>
</gene>
<evidence type="ECO:0000313" key="2">
    <source>
        <dbReference type="EMBL" id="CAH1991441.1"/>
    </source>
</evidence>
<feature type="region of interest" description="Disordered" evidence="1">
    <location>
        <begin position="59"/>
        <end position="117"/>
    </location>
</feature>
<dbReference type="Proteomes" id="UP001152888">
    <property type="component" value="Unassembled WGS sequence"/>
</dbReference>
<name>A0A9P0L7U7_ACAOB</name>